<evidence type="ECO:0000313" key="9">
    <source>
        <dbReference type="EMBL" id="MCG4565142.1"/>
    </source>
</evidence>
<keyword evidence="5" id="KW-0133">Cell shape</keyword>
<keyword evidence="12" id="KW-1185">Reference proteome</keyword>
<feature type="transmembrane region" description="Helical" evidence="8">
    <location>
        <begin position="95"/>
        <end position="116"/>
    </location>
</feature>
<keyword evidence="7 8" id="KW-0472">Membrane</keyword>
<proteinExistence type="inferred from homology"/>
<dbReference type="EMBL" id="JAKNID010000021">
    <property type="protein sequence ID" value="MCG4565142.1"/>
    <property type="molecule type" value="Genomic_DNA"/>
</dbReference>
<evidence type="ECO:0000256" key="4">
    <source>
        <dbReference type="ARBA" id="ARBA00022692"/>
    </source>
</evidence>
<organism evidence="10 11">
    <name type="scientific">Anaerosalibacter bizertensis</name>
    <dbReference type="NCBI Taxonomy" id="932217"/>
    <lineage>
        <taxon>Bacteria</taxon>
        <taxon>Bacillati</taxon>
        <taxon>Bacillota</taxon>
        <taxon>Tissierellia</taxon>
        <taxon>Tissierellales</taxon>
        <taxon>Sporanaerobacteraceae</taxon>
        <taxon>Anaerosalibacter</taxon>
    </lineage>
</organism>
<evidence type="ECO:0000313" key="12">
    <source>
        <dbReference type="Proteomes" id="UP001108123"/>
    </source>
</evidence>
<evidence type="ECO:0000256" key="8">
    <source>
        <dbReference type="SAM" id="Phobius"/>
    </source>
</evidence>
<comment type="similarity">
    <text evidence="2">Belongs to the MreD family.</text>
</comment>
<dbReference type="NCBIfam" id="TIGR03426">
    <property type="entry name" value="shape_MreD"/>
    <property type="match status" value="1"/>
</dbReference>
<evidence type="ECO:0000313" key="11">
    <source>
        <dbReference type="Proteomes" id="UP000462760"/>
    </source>
</evidence>
<comment type="caution">
    <text evidence="10">The sequence shown here is derived from an EMBL/GenBank/DDBJ whole genome shotgun (WGS) entry which is preliminary data.</text>
</comment>
<evidence type="ECO:0000256" key="2">
    <source>
        <dbReference type="ARBA" id="ARBA00007776"/>
    </source>
</evidence>
<dbReference type="GO" id="GO:0008360">
    <property type="term" value="P:regulation of cell shape"/>
    <property type="evidence" value="ECO:0007669"/>
    <property type="project" value="UniProtKB-KW"/>
</dbReference>
<keyword evidence="4 8" id="KW-0812">Transmembrane</keyword>
<dbReference type="InterPro" id="IPR007227">
    <property type="entry name" value="Cell_shape_determining_MreD"/>
</dbReference>
<dbReference type="RefSeq" id="WP_154484264.1">
    <property type="nucleotide sequence ID" value="NZ_JAHLOA010000009.1"/>
</dbReference>
<gene>
    <name evidence="10" type="primary">mreD</name>
    <name evidence="10" type="ORF">FYJ27_07560</name>
    <name evidence="9" type="ORF">L0P62_06750</name>
</gene>
<evidence type="ECO:0000256" key="6">
    <source>
        <dbReference type="ARBA" id="ARBA00022989"/>
    </source>
</evidence>
<dbReference type="EMBL" id="VULR01000009">
    <property type="protein sequence ID" value="MSS43581.1"/>
    <property type="molecule type" value="Genomic_DNA"/>
</dbReference>
<evidence type="ECO:0000256" key="5">
    <source>
        <dbReference type="ARBA" id="ARBA00022960"/>
    </source>
</evidence>
<dbReference type="OrthoDB" id="9796616at2"/>
<feature type="transmembrane region" description="Helical" evidence="8">
    <location>
        <begin position="64"/>
        <end position="83"/>
    </location>
</feature>
<dbReference type="Proteomes" id="UP001108123">
    <property type="component" value="Unassembled WGS sequence"/>
</dbReference>
<keyword evidence="6 8" id="KW-1133">Transmembrane helix</keyword>
<dbReference type="Pfam" id="PF04093">
    <property type="entry name" value="MreD"/>
    <property type="match status" value="1"/>
</dbReference>
<dbReference type="InterPro" id="IPR017225">
    <property type="entry name" value="Cell_shape_determin_MreD_prd"/>
</dbReference>
<evidence type="ECO:0000256" key="7">
    <source>
        <dbReference type="ARBA" id="ARBA00023136"/>
    </source>
</evidence>
<feature type="transmembrane region" description="Helical" evidence="8">
    <location>
        <begin position="27"/>
        <end position="44"/>
    </location>
</feature>
<dbReference type="Proteomes" id="UP000462760">
    <property type="component" value="Unassembled WGS sequence"/>
</dbReference>
<evidence type="ECO:0000256" key="3">
    <source>
        <dbReference type="ARBA" id="ARBA00022475"/>
    </source>
</evidence>
<accession>A0A844FHZ7</accession>
<dbReference type="AlphaFoldDB" id="A0A844FHZ7"/>
<name>A0A844FHZ7_9FIRM</name>
<keyword evidence="3" id="KW-1003">Cell membrane</keyword>
<sequence>MQSLIIFIIIIVNFILQSTILQNLSILGVIPNTTLIIVVSIALLKGKRTGSIVGLGAGLLQDIIFSPTIGANAFVYFFIGYLIGLSEQKVYKESLFIPFIFTLITTLAYHGVYYVLMYFLGVNIRFHFFLRDTILIETLYNSILILPIYKWFSNIFTVPSIKFGRR</sequence>
<comment type="subcellular location">
    <subcellularLocation>
        <location evidence="1">Cell membrane</location>
        <topology evidence="1">Multi-pass membrane protein</topology>
    </subcellularLocation>
</comment>
<reference evidence="9" key="2">
    <citation type="submission" date="2022-01" db="EMBL/GenBank/DDBJ databases">
        <title>Collection of gut derived symbiotic bacterial strains cultured from healthy donors.</title>
        <authorList>
            <person name="Lin H."/>
            <person name="Kohout C."/>
            <person name="Waligurski E."/>
            <person name="Pamer E.G."/>
        </authorList>
    </citation>
    <scope>NUCLEOTIDE SEQUENCE</scope>
    <source>
        <strain evidence="9">MSK.14.39</strain>
    </source>
</reference>
<dbReference type="PIRSF" id="PIRSF037497">
    <property type="entry name" value="MreD_Clostridium/Treponema_prd"/>
    <property type="match status" value="1"/>
</dbReference>
<evidence type="ECO:0000256" key="1">
    <source>
        <dbReference type="ARBA" id="ARBA00004651"/>
    </source>
</evidence>
<evidence type="ECO:0000313" key="10">
    <source>
        <dbReference type="EMBL" id="MSS43581.1"/>
    </source>
</evidence>
<feature type="transmembrane region" description="Helical" evidence="8">
    <location>
        <begin position="128"/>
        <end position="149"/>
    </location>
</feature>
<dbReference type="GO" id="GO:0005886">
    <property type="term" value="C:plasma membrane"/>
    <property type="evidence" value="ECO:0007669"/>
    <property type="project" value="UniProtKB-SubCell"/>
</dbReference>
<protein>
    <submittedName>
        <fullName evidence="10">Rod shape-determining protein MreD</fullName>
    </submittedName>
</protein>
<reference evidence="10 11" key="1">
    <citation type="submission" date="2019-08" db="EMBL/GenBank/DDBJ databases">
        <title>In-depth cultivation of the pig gut microbiome towards novel bacterial diversity and tailored functional studies.</title>
        <authorList>
            <person name="Wylensek D."/>
            <person name="Hitch T.C.A."/>
            <person name="Clavel T."/>
        </authorList>
    </citation>
    <scope>NUCLEOTIDE SEQUENCE [LARGE SCALE GENOMIC DNA]</scope>
    <source>
        <strain evidence="10 11">Med78-601-WT-4W-RMD-3</strain>
    </source>
</reference>